<comment type="similarity">
    <text evidence="1">Belongs to the ATP-dependent AMP-binding enzyme family.</text>
</comment>
<protein>
    <submittedName>
        <fullName evidence="5">Uncharacterized protein</fullName>
    </submittedName>
</protein>
<evidence type="ECO:0000256" key="1">
    <source>
        <dbReference type="ARBA" id="ARBA00006432"/>
    </source>
</evidence>
<dbReference type="Pfam" id="PF00501">
    <property type="entry name" value="AMP-binding"/>
    <property type="match status" value="1"/>
</dbReference>
<sequence>MALKLARPLRMQGSPTSTMARIYKPPYPDYNIPRQSVFSKLFPADSAFNEVLPAFIEAETGRTLSRGDVKDYALRLGYGVKHILEAKRGDVVMVFGPNSLAWPIVLLGCATAGLKCTLANSLYKPPELAHQLKDSGAGCVFVHPVLLPILLETFKLLGVPANDVQKRVIIMSFQAGPAKGTESYTQLDSLLCRGKLAQEEKFDGDASNETMYICYSSGTTGLSKGVETTHHNVNSVITIGREAFPPMRPGKDSMLGLLPFFHIYGCVELIHFTLTLGVPVIISPPFSPEDFCLYIQKYKITGALVAPPVLVVLASHPAVDNYDLSSLWFLCSGAAPLGDGLVKRVRERLRGCGVNMYVTQGYGLTETSPVCLLLPLEQSEVKMGSAGVLLANLEARLVKMDGTDASEGEPGELWIRGPIVMKGYLNNPKATQEAITPDGWFKTGDIAIRDKDGFYTIIDRVKELIKCNGFQVPPAELENVLLTHPDIIDVGVIGIDSAEQATELPRAYVVHRAGYDSFKSQAERDAFGKEVQVWIQSRVAKHKYLRGGEDFGRVSVIKAIPKSAAGKILRRELQVLAKKELGSTGPKAKL</sequence>
<dbReference type="AlphaFoldDB" id="A0A5N5QIS1"/>
<feature type="domain" description="AMP-binding enzyme C-terminal" evidence="4">
    <location>
        <begin position="476"/>
        <end position="567"/>
    </location>
</feature>
<comment type="caution">
    <text evidence="5">The sequence shown here is derived from an EMBL/GenBank/DDBJ whole genome shotgun (WGS) entry which is preliminary data.</text>
</comment>
<name>A0A5N5QIS1_9AGAM</name>
<evidence type="ECO:0000256" key="2">
    <source>
        <dbReference type="ARBA" id="ARBA00022598"/>
    </source>
</evidence>
<dbReference type="Gene3D" id="3.30.300.30">
    <property type="match status" value="1"/>
</dbReference>
<accession>A0A5N5QIS1</accession>
<feature type="domain" description="AMP-dependent synthetase/ligase" evidence="3">
    <location>
        <begin position="53"/>
        <end position="425"/>
    </location>
</feature>
<dbReference type="PANTHER" id="PTHR24096">
    <property type="entry name" value="LONG-CHAIN-FATTY-ACID--COA LIGASE"/>
    <property type="match status" value="1"/>
</dbReference>
<proteinExistence type="inferred from homology"/>
<dbReference type="InterPro" id="IPR000873">
    <property type="entry name" value="AMP-dep_synth/lig_dom"/>
</dbReference>
<dbReference type="CDD" id="cd05911">
    <property type="entry name" value="Firefly_Luc_like"/>
    <property type="match status" value="1"/>
</dbReference>
<dbReference type="Gene3D" id="2.30.38.10">
    <property type="entry name" value="Luciferase, Domain 3"/>
    <property type="match status" value="1"/>
</dbReference>
<dbReference type="InterPro" id="IPR025110">
    <property type="entry name" value="AMP-bd_C"/>
</dbReference>
<dbReference type="InterPro" id="IPR020845">
    <property type="entry name" value="AMP-binding_CS"/>
</dbReference>
<keyword evidence="2" id="KW-0436">Ligase</keyword>
<dbReference type="OrthoDB" id="1898221at2759"/>
<dbReference type="PROSITE" id="PS00455">
    <property type="entry name" value="AMP_BINDING"/>
    <property type="match status" value="1"/>
</dbReference>
<dbReference type="PANTHER" id="PTHR24096:SF149">
    <property type="entry name" value="AMP-BINDING DOMAIN-CONTAINING PROTEIN-RELATED"/>
    <property type="match status" value="1"/>
</dbReference>
<organism evidence="5 6">
    <name type="scientific">Ceratobasidium theobromae</name>
    <dbReference type="NCBI Taxonomy" id="1582974"/>
    <lineage>
        <taxon>Eukaryota</taxon>
        <taxon>Fungi</taxon>
        <taxon>Dikarya</taxon>
        <taxon>Basidiomycota</taxon>
        <taxon>Agaricomycotina</taxon>
        <taxon>Agaricomycetes</taxon>
        <taxon>Cantharellales</taxon>
        <taxon>Ceratobasidiaceae</taxon>
        <taxon>Ceratobasidium</taxon>
    </lineage>
</organism>
<dbReference type="Proteomes" id="UP000383932">
    <property type="component" value="Unassembled WGS sequence"/>
</dbReference>
<evidence type="ECO:0000313" key="5">
    <source>
        <dbReference type="EMBL" id="KAB5591371.1"/>
    </source>
</evidence>
<dbReference type="GO" id="GO:0016405">
    <property type="term" value="F:CoA-ligase activity"/>
    <property type="evidence" value="ECO:0007669"/>
    <property type="project" value="TreeGrafter"/>
</dbReference>
<keyword evidence="6" id="KW-1185">Reference proteome</keyword>
<dbReference type="SUPFAM" id="SSF56801">
    <property type="entry name" value="Acetyl-CoA synthetase-like"/>
    <property type="match status" value="1"/>
</dbReference>
<dbReference type="Gene3D" id="3.40.50.980">
    <property type="match status" value="2"/>
</dbReference>
<evidence type="ECO:0000259" key="4">
    <source>
        <dbReference type="Pfam" id="PF13193"/>
    </source>
</evidence>
<gene>
    <name evidence="5" type="ORF">CTheo_5200</name>
</gene>
<dbReference type="EMBL" id="SSOP01000109">
    <property type="protein sequence ID" value="KAB5591371.1"/>
    <property type="molecule type" value="Genomic_DNA"/>
</dbReference>
<dbReference type="Pfam" id="PF13193">
    <property type="entry name" value="AMP-binding_C"/>
    <property type="match status" value="1"/>
</dbReference>
<dbReference type="InterPro" id="IPR045851">
    <property type="entry name" value="AMP-bd_C_sf"/>
</dbReference>
<evidence type="ECO:0000313" key="6">
    <source>
        <dbReference type="Proteomes" id="UP000383932"/>
    </source>
</evidence>
<reference evidence="5 6" key="1">
    <citation type="journal article" date="2019" name="Fungal Biol. Biotechnol.">
        <title>Draft genome sequence of fastidious pathogen Ceratobasidium theobromae, which causes vascular-streak dieback in Theobroma cacao.</title>
        <authorList>
            <person name="Ali S.S."/>
            <person name="Asman A."/>
            <person name="Shao J."/>
            <person name="Firmansyah A.P."/>
            <person name="Susilo A.W."/>
            <person name="Rosmana A."/>
            <person name="McMahon P."/>
            <person name="Junaid M."/>
            <person name="Guest D."/>
            <person name="Kheng T.Y."/>
            <person name="Meinhardt L.W."/>
            <person name="Bailey B.A."/>
        </authorList>
    </citation>
    <scope>NUCLEOTIDE SEQUENCE [LARGE SCALE GENOMIC DNA]</scope>
    <source>
        <strain evidence="5 6">CT2</strain>
    </source>
</reference>
<evidence type="ECO:0000259" key="3">
    <source>
        <dbReference type="Pfam" id="PF00501"/>
    </source>
</evidence>